<keyword evidence="1" id="KW-0175">Coiled coil</keyword>
<evidence type="ECO:0000313" key="2">
    <source>
        <dbReference type="EMBL" id="OLS64622.1"/>
    </source>
</evidence>
<feature type="coiled-coil region" evidence="1">
    <location>
        <begin position="118"/>
        <end position="145"/>
    </location>
</feature>
<gene>
    <name evidence="2" type="ORF">PSEMO_03500</name>
</gene>
<dbReference type="EMBL" id="MKZO01000004">
    <property type="protein sequence ID" value="OLS64622.1"/>
    <property type="molecule type" value="Genomic_DNA"/>
</dbReference>
<dbReference type="Proteomes" id="UP000186736">
    <property type="component" value="Unassembled WGS sequence"/>
</dbReference>
<evidence type="ECO:0000313" key="3">
    <source>
        <dbReference type="Proteomes" id="UP000186736"/>
    </source>
</evidence>
<comment type="caution">
    <text evidence="2">The sequence shown here is derived from an EMBL/GenBank/DDBJ whole genome shotgun (WGS) entry which is preliminary data.</text>
</comment>
<name>A0A1Q9RBD7_PSEPU</name>
<proteinExistence type="predicted"/>
<protein>
    <submittedName>
        <fullName evidence="2">Uncharacterized protein</fullName>
    </submittedName>
</protein>
<evidence type="ECO:0000256" key="1">
    <source>
        <dbReference type="SAM" id="Coils"/>
    </source>
</evidence>
<organism evidence="2 3">
    <name type="scientific">Pseudomonas putida</name>
    <name type="common">Arthrobacter siderocapsulatus</name>
    <dbReference type="NCBI Taxonomy" id="303"/>
    <lineage>
        <taxon>Bacteria</taxon>
        <taxon>Pseudomonadati</taxon>
        <taxon>Pseudomonadota</taxon>
        <taxon>Gammaproteobacteria</taxon>
        <taxon>Pseudomonadales</taxon>
        <taxon>Pseudomonadaceae</taxon>
        <taxon>Pseudomonas</taxon>
    </lineage>
</organism>
<dbReference type="RefSeq" id="WP_175442611.1">
    <property type="nucleotide sequence ID" value="NZ_MKZO01000004.1"/>
</dbReference>
<reference evidence="2 3" key="1">
    <citation type="submission" date="2016-10" db="EMBL/GenBank/DDBJ databases">
        <title>Genome Sequence of Pseudomonas putida GM4FR.</title>
        <authorList>
            <person name="Poehlein A."/>
            <person name="Wemheuer F."/>
            <person name="Hollensteiner J."/>
            <person name="Wemheuer B."/>
        </authorList>
    </citation>
    <scope>NUCLEOTIDE SEQUENCE [LARGE SCALE GENOMIC DNA]</scope>
    <source>
        <strain evidence="2 3">GM4FR</strain>
    </source>
</reference>
<sequence length="225" mass="26351">MSENEKPLKWLRKQDGEWEWAADYLRHRLDAEYMRRLKGDAFTRFATYENVVAAIRQIQEDRLDLIIRLQGAIRQRRYRSDSNGRKPRTFSLSKQTLTKLSSIAKRHDTDETAVITALIEREGLAAEAERDYKKLLKESVAREQKNAAQTVATMTAQRDEALKYAERYLRLLVQWELMWPDETPPTASDEDVSKLVESKMKDLKDKLAYIAFRDAVTTDRGHDER</sequence>
<accession>A0A1Q9RBD7</accession>
<dbReference type="AlphaFoldDB" id="A0A1Q9RBD7"/>